<reference evidence="11" key="1">
    <citation type="submission" date="2014-09" db="EMBL/GenBank/DDBJ databases">
        <title>Whole genome shotgun sequence of Streptomyces sp. NBRC 110027.</title>
        <authorList>
            <person name="Komaki H."/>
            <person name="Ichikawa N."/>
            <person name="Katano-Makiyama Y."/>
            <person name="Hosoyama A."/>
            <person name="Hashimoto M."/>
            <person name="Uohara A."/>
            <person name="Kitahashi Y."/>
            <person name="Ohji S."/>
            <person name="Kimura A."/>
            <person name="Yamazoe A."/>
            <person name="Igarashi Y."/>
            <person name="Fujita N."/>
        </authorList>
    </citation>
    <scope>NUCLEOTIDE SEQUENCE [LARGE SCALE GENOMIC DNA]</scope>
    <source>
        <strain evidence="11">NBRC 110027</strain>
    </source>
</reference>
<sequence length="270" mass="28555">MHLTRTARIVLGCVTAAGLALIYLPLLLVLLNSLNADPSFAWPPAALTGEWWRRALHSAGARDALWTSLQAGLGATALALVLGSLAAFAVHRHRFFGRQTVSFLIVLPLALPGIVTGIALNAAFRTVLTPLGIGFGLFTVVVGHATFCVVIVFNNVAARLRRIGPSLAEASADLGARPWQTLRHVTFPALRPALFAGALLAFALSFDEVVVTTFTAGAGTRTLPIWIYENLARPHQAPVVDVVATLLIALSVLPVRAAQRLSSDPAGGRL</sequence>
<evidence type="ECO:0000256" key="6">
    <source>
        <dbReference type="ARBA" id="ARBA00022989"/>
    </source>
</evidence>
<dbReference type="InterPro" id="IPR000515">
    <property type="entry name" value="MetI-like"/>
</dbReference>
<dbReference type="PANTHER" id="PTHR43848">
    <property type="entry name" value="PUTRESCINE TRANSPORT SYSTEM PERMEASE PROTEIN POTI"/>
    <property type="match status" value="1"/>
</dbReference>
<dbReference type="SUPFAM" id="SSF161098">
    <property type="entry name" value="MetI-like"/>
    <property type="match status" value="1"/>
</dbReference>
<keyword evidence="4" id="KW-1003">Cell membrane</keyword>
<comment type="caution">
    <text evidence="10">The sequence shown here is derived from an EMBL/GenBank/DDBJ whole genome shotgun (WGS) entry which is preliminary data.</text>
</comment>
<feature type="transmembrane region" description="Helical" evidence="8">
    <location>
        <begin position="102"/>
        <end position="124"/>
    </location>
</feature>
<evidence type="ECO:0000313" key="11">
    <source>
        <dbReference type="Proteomes" id="UP000048965"/>
    </source>
</evidence>
<keyword evidence="11" id="KW-1185">Reference proteome</keyword>
<feature type="transmembrane region" description="Helical" evidence="8">
    <location>
        <begin position="130"/>
        <end position="153"/>
    </location>
</feature>
<dbReference type="CDD" id="cd06261">
    <property type="entry name" value="TM_PBP2"/>
    <property type="match status" value="1"/>
</dbReference>
<dbReference type="Gene3D" id="1.10.3720.10">
    <property type="entry name" value="MetI-like"/>
    <property type="match status" value="1"/>
</dbReference>
<dbReference type="GO" id="GO:0005886">
    <property type="term" value="C:plasma membrane"/>
    <property type="evidence" value="ECO:0007669"/>
    <property type="project" value="UniProtKB-SubCell"/>
</dbReference>
<evidence type="ECO:0000259" key="9">
    <source>
        <dbReference type="PROSITE" id="PS50928"/>
    </source>
</evidence>
<proteinExistence type="inferred from homology"/>
<keyword evidence="6 8" id="KW-1133">Transmembrane helix</keyword>
<evidence type="ECO:0000256" key="1">
    <source>
        <dbReference type="ARBA" id="ARBA00004651"/>
    </source>
</evidence>
<dbReference type="RefSeq" id="WP_042160147.1">
    <property type="nucleotide sequence ID" value="NZ_BBNO01000009.1"/>
</dbReference>
<dbReference type="EMBL" id="BBNO01000009">
    <property type="protein sequence ID" value="GAO11717.1"/>
    <property type="molecule type" value="Genomic_DNA"/>
</dbReference>
<dbReference type="AlphaFoldDB" id="A0A0P4RES5"/>
<keyword evidence="3 8" id="KW-0813">Transport</keyword>
<evidence type="ECO:0000256" key="3">
    <source>
        <dbReference type="ARBA" id="ARBA00022448"/>
    </source>
</evidence>
<keyword evidence="7 8" id="KW-0472">Membrane</keyword>
<name>A0A0P4RES5_9ACTN</name>
<evidence type="ECO:0000256" key="2">
    <source>
        <dbReference type="ARBA" id="ARBA00007069"/>
    </source>
</evidence>
<feature type="transmembrane region" description="Helical" evidence="8">
    <location>
        <begin position="71"/>
        <end position="90"/>
    </location>
</feature>
<dbReference type="PROSITE" id="PS50928">
    <property type="entry name" value="ABC_TM1"/>
    <property type="match status" value="1"/>
</dbReference>
<reference evidence="10 11" key="2">
    <citation type="journal article" date="2015" name="Stand. Genomic Sci.">
        <title>Draft genome sequence of marine-derived Streptomyces sp. TP-A0598, a producer of anti-MRSA antibiotic lydicamycins.</title>
        <authorList>
            <person name="Komaki H."/>
            <person name="Ichikawa N."/>
            <person name="Hosoyama A."/>
            <person name="Fujita N."/>
            <person name="Igarashi Y."/>
        </authorList>
    </citation>
    <scope>NUCLEOTIDE SEQUENCE [LARGE SCALE GENOMIC DNA]</scope>
    <source>
        <strain evidence="10 11">NBRC 110027</strain>
    </source>
</reference>
<dbReference type="OrthoDB" id="6496035at2"/>
<evidence type="ECO:0000256" key="7">
    <source>
        <dbReference type="ARBA" id="ARBA00023136"/>
    </source>
</evidence>
<protein>
    <submittedName>
        <fullName evidence="10">Putative polyamine ABC transporter permease protein</fullName>
    </submittedName>
</protein>
<dbReference type="InterPro" id="IPR035906">
    <property type="entry name" value="MetI-like_sf"/>
</dbReference>
<dbReference type="GO" id="GO:0055085">
    <property type="term" value="P:transmembrane transport"/>
    <property type="evidence" value="ECO:0007669"/>
    <property type="project" value="InterPro"/>
</dbReference>
<comment type="subcellular location">
    <subcellularLocation>
        <location evidence="1 8">Cell membrane</location>
        <topology evidence="1 8">Multi-pass membrane protein</topology>
    </subcellularLocation>
</comment>
<organism evidence="10 11">
    <name type="scientific">Streptomyces lydicamycinicus</name>
    <dbReference type="NCBI Taxonomy" id="1546107"/>
    <lineage>
        <taxon>Bacteria</taxon>
        <taxon>Bacillati</taxon>
        <taxon>Actinomycetota</taxon>
        <taxon>Actinomycetes</taxon>
        <taxon>Kitasatosporales</taxon>
        <taxon>Streptomycetaceae</taxon>
        <taxon>Streptomyces</taxon>
    </lineage>
</organism>
<evidence type="ECO:0000256" key="5">
    <source>
        <dbReference type="ARBA" id="ARBA00022692"/>
    </source>
</evidence>
<dbReference type="Proteomes" id="UP000048965">
    <property type="component" value="Unassembled WGS sequence"/>
</dbReference>
<dbReference type="PANTHER" id="PTHR43848:SF2">
    <property type="entry name" value="PUTRESCINE TRANSPORT SYSTEM PERMEASE PROTEIN POTI"/>
    <property type="match status" value="1"/>
</dbReference>
<feature type="domain" description="ABC transmembrane type-1" evidence="9">
    <location>
        <begin position="65"/>
        <end position="258"/>
    </location>
</feature>
<gene>
    <name evidence="10" type="ORF">TPA0598_09_00080</name>
</gene>
<evidence type="ECO:0000313" key="10">
    <source>
        <dbReference type="EMBL" id="GAO11717.1"/>
    </source>
</evidence>
<evidence type="ECO:0000256" key="8">
    <source>
        <dbReference type="RuleBase" id="RU363032"/>
    </source>
</evidence>
<dbReference type="Pfam" id="PF00528">
    <property type="entry name" value="BPD_transp_1"/>
    <property type="match status" value="1"/>
</dbReference>
<dbReference type="InterPro" id="IPR051789">
    <property type="entry name" value="Bact_Polyamine_Transport"/>
</dbReference>
<comment type="similarity">
    <text evidence="2">Belongs to the binding-protein-dependent transport system permease family. CysTW subfamily.</text>
</comment>
<accession>A0A0P4RES5</accession>
<keyword evidence="5 8" id="KW-0812">Transmembrane</keyword>
<evidence type="ECO:0000256" key="4">
    <source>
        <dbReference type="ARBA" id="ARBA00022475"/>
    </source>
</evidence>
<feature type="transmembrane region" description="Helical" evidence="8">
    <location>
        <begin position="9"/>
        <end position="31"/>
    </location>
</feature>